<accession>A0ABV3D0G7</accession>
<evidence type="ECO:0000313" key="3">
    <source>
        <dbReference type="EMBL" id="MEU7295962.1"/>
    </source>
</evidence>
<evidence type="ECO:0000256" key="1">
    <source>
        <dbReference type="SAM" id="MobiDB-lite"/>
    </source>
</evidence>
<comment type="caution">
    <text evidence="3">The sequence shown here is derived from an EMBL/GenBank/DDBJ whole genome shotgun (WGS) entry which is preliminary data.</text>
</comment>
<proteinExistence type="predicted"/>
<protein>
    <recommendedName>
        <fullName evidence="5">Extensin</fullName>
    </recommendedName>
</protein>
<name>A0ABV3D0G7_STREX</name>
<feature type="compositionally biased region" description="Low complexity" evidence="1">
    <location>
        <begin position="185"/>
        <end position="199"/>
    </location>
</feature>
<organism evidence="3 4">
    <name type="scientific">Streptomyces exfoliatus</name>
    <name type="common">Streptomyces hydrogenans</name>
    <dbReference type="NCBI Taxonomy" id="1905"/>
    <lineage>
        <taxon>Bacteria</taxon>
        <taxon>Bacillati</taxon>
        <taxon>Actinomycetota</taxon>
        <taxon>Actinomycetes</taxon>
        <taxon>Kitasatosporales</taxon>
        <taxon>Streptomycetaceae</taxon>
        <taxon>Streptomyces</taxon>
    </lineage>
</organism>
<evidence type="ECO:0008006" key="5">
    <source>
        <dbReference type="Google" id="ProtNLM"/>
    </source>
</evidence>
<keyword evidence="2" id="KW-0812">Transmembrane</keyword>
<keyword evidence="2" id="KW-0472">Membrane</keyword>
<gene>
    <name evidence="3" type="ORF">AB0A76_22550</name>
</gene>
<feature type="compositionally biased region" description="Low complexity" evidence="1">
    <location>
        <begin position="362"/>
        <end position="379"/>
    </location>
</feature>
<feature type="region of interest" description="Disordered" evidence="1">
    <location>
        <begin position="148"/>
        <end position="249"/>
    </location>
</feature>
<dbReference type="EMBL" id="JBEZAM010000034">
    <property type="protein sequence ID" value="MEU7295962.1"/>
    <property type="molecule type" value="Genomic_DNA"/>
</dbReference>
<keyword evidence="2" id="KW-1133">Transmembrane helix</keyword>
<feature type="compositionally biased region" description="Gly residues" evidence="1">
    <location>
        <begin position="232"/>
        <end position="243"/>
    </location>
</feature>
<feature type="transmembrane region" description="Helical" evidence="2">
    <location>
        <begin position="118"/>
        <end position="142"/>
    </location>
</feature>
<keyword evidence="4" id="KW-1185">Reference proteome</keyword>
<reference evidence="3 4" key="1">
    <citation type="submission" date="2024-06" db="EMBL/GenBank/DDBJ databases">
        <title>The Natural Products Discovery Center: Release of the First 8490 Sequenced Strains for Exploring Actinobacteria Biosynthetic Diversity.</title>
        <authorList>
            <person name="Kalkreuter E."/>
            <person name="Kautsar S.A."/>
            <person name="Yang D."/>
            <person name="Bader C.D."/>
            <person name="Teijaro C.N."/>
            <person name="Fluegel L."/>
            <person name="Davis C.M."/>
            <person name="Simpson J.R."/>
            <person name="Lauterbach L."/>
            <person name="Steele A.D."/>
            <person name="Gui C."/>
            <person name="Meng S."/>
            <person name="Li G."/>
            <person name="Viehrig K."/>
            <person name="Ye F."/>
            <person name="Su P."/>
            <person name="Kiefer A.F."/>
            <person name="Nichols A."/>
            <person name="Cepeda A.J."/>
            <person name="Yan W."/>
            <person name="Fan B."/>
            <person name="Jiang Y."/>
            <person name="Adhikari A."/>
            <person name="Zheng C.-J."/>
            <person name="Schuster L."/>
            <person name="Cowan T.M."/>
            <person name="Smanski M.J."/>
            <person name="Chevrette M.G."/>
            <person name="De Carvalho L.P.S."/>
            <person name="Shen B."/>
        </authorList>
    </citation>
    <scope>NUCLEOTIDE SEQUENCE [LARGE SCALE GENOMIC DNA]</scope>
    <source>
        <strain evidence="3 4">NPDC045705</strain>
    </source>
</reference>
<evidence type="ECO:0000313" key="4">
    <source>
        <dbReference type="Proteomes" id="UP001551210"/>
    </source>
</evidence>
<feature type="region of interest" description="Disordered" evidence="1">
    <location>
        <begin position="261"/>
        <end position="385"/>
    </location>
</feature>
<sequence>MADERYQWLDQEAAERLLRGEPVEAVGDHARAQAERLAGALDAARAQAVVPAGRTELPGEAAALAAFRKAAAERAAVGAAAVTAAATGRTEHADLGRVRLAPVVAPARRWGRSLRYGIAAAVAAVTVGGVAVAAGTGVLPLVGPAPTGSVTAGETSGPLVSKDPGIRTDPEASPTAPGGSGEPAPGVSPSAGTGTTTAPTPGPDGLGTGTPDQGTPKPGRSTAGPATEPGGDASGSGGTGVNPGGTTSLEKAVKACREYRAGKLDATGQGQLTKNLRGGETLRRYCDRILGGGGTGTPDDGGKSGDGATDGAKGDSDSDPDGDDRNQGGPGGHDGGGRDDERGGGSGRGGESVPDARDTVRSTAAETTAESAAETTATTRVPLPV</sequence>
<evidence type="ECO:0000256" key="2">
    <source>
        <dbReference type="SAM" id="Phobius"/>
    </source>
</evidence>
<dbReference type="RefSeq" id="WP_359211190.1">
    <property type="nucleotide sequence ID" value="NZ_JBEZAM010000034.1"/>
</dbReference>
<dbReference type="Proteomes" id="UP001551210">
    <property type="component" value="Unassembled WGS sequence"/>
</dbReference>